<dbReference type="OrthoDB" id="9803333at2"/>
<reference evidence="5" key="1">
    <citation type="submission" date="2018-07" db="EMBL/GenBank/DDBJ databases">
        <authorList>
            <person name="Safronova V.I."/>
            <person name="Chirak E.R."/>
            <person name="Sazanova A.L."/>
        </authorList>
    </citation>
    <scope>NUCLEOTIDE SEQUENCE [LARGE SCALE GENOMIC DNA]</scope>
    <source>
        <strain evidence="5">RCAM04685</strain>
    </source>
</reference>
<dbReference type="GO" id="GO:0016491">
    <property type="term" value="F:oxidoreductase activity"/>
    <property type="evidence" value="ECO:0007669"/>
    <property type="project" value="UniProtKB-KW"/>
</dbReference>
<dbReference type="Proteomes" id="UP000255207">
    <property type="component" value="Unassembled WGS sequence"/>
</dbReference>
<organism evidence="4 5">
    <name type="scientific">Bosea caraganae</name>
    <dbReference type="NCBI Taxonomy" id="2763117"/>
    <lineage>
        <taxon>Bacteria</taxon>
        <taxon>Pseudomonadati</taxon>
        <taxon>Pseudomonadota</taxon>
        <taxon>Alphaproteobacteria</taxon>
        <taxon>Hyphomicrobiales</taxon>
        <taxon>Boseaceae</taxon>
        <taxon>Bosea</taxon>
    </lineage>
</organism>
<keyword evidence="5" id="KW-1185">Reference proteome</keyword>
<comment type="similarity">
    <text evidence="1 3">Belongs to the short-chain dehydrogenases/reductases (SDR) family.</text>
</comment>
<dbReference type="PRINTS" id="PR00081">
    <property type="entry name" value="GDHRDH"/>
</dbReference>
<dbReference type="PANTHER" id="PTHR24321">
    <property type="entry name" value="DEHYDROGENASES, SHORT CHAIN"/>
    <property type="match status" value="1"/>
</dbReference>
<sequence>MQTNAINLNGRVAVVTGGAQGIGHTVGRRLLASGARLVIWDINAQGLAQAKAELSADGGHDIHTEVVDIADYASVEAAVAGTVAAAGGIDILINNAAIVGPNFPLASYPIDAWRQVLDVDVNGTFHCCRAVVPLMVAKNYGRIVNIASIAGKEGNPNAAAYSAAKAAVIAMTKSLGKELAGNDIAVNCVTPAVARTPGAMEQAPEHITYMLSKIPRARFLELNEAAAMIAWLASEENSFTTGAVFDLSGGRATY</sequence>
<evidence type="ECO:0000256" key="1">
    <source>
        <dbReference type="ARBA" id="ARBA00006484"/>
    </source>
</evidence>
<dbReference type="InterPro" id="IPR020904">
    <property type="entry name" value="Sc_DH/Rdtase_CS"/>
</dbReference>
<evidence type="ECO:0000256" key="2">
    <source>
        <dbReference type="ARBA" id="ARBA00023002"/>
    </source>
</evidence>
<dbReference type="Gene3D" id="3.40.50.720">
    <property type="entry name" value="NAD(P)-binding Rossmann-like Domain"/>
    <property type="match status" value="1"/>
</dbReference>
<dbReference type="PROSITE" id="PS00061">
    <property type="entry name" value="ADH_SHORT"/>
    <property type="match status" value="1"/>
</dbReference>
<dbReference type="EMBL" id="QQTP01000025">
    <property type="protein sequence ID" value="RDJ19908.1"/>
    <property type="molecule type" value="Genomic_DNA"/>
</dbReference>
<dbReference type="SUPFAM" id="SSF51735">
    <property type="entry name" value="NAD(P)-binding Rossmann-fold domains"/>
    <property type="match status" value="1"/>
</dbReference>
<evidence type="ECO:0000313" key="4">
    <source>
        <dbReference type="EMBL" id="RDJ19908.1"/>
    </source>
</evidence>
<gene>
    <name evidence="4" type="ORF">DWE98_27165</name>
</gene>
<name>A0A370KY61_9HYPH</name>
<dbReference type="FunFam" id="3.40.50.720:FF:000084">
    <property type="entry name" value="Short-chain dehydrogenase reductase"/>
    <property type="match status" value="1"/>
</dbReference>
<dbReference type="AlphaFoldDB" id="A0A370KY61"/>
<dbReference type="PRINTS" id="PR00080">
    <property type="entry name" value="SDRFAMILY"/>
</dbReference>
<protein>
    <submittedName>
        <fullName evidence="4">SDR family NAD(P)-dependent oxidoreductase</fullName>
    </submittedName>
</protein>
<evidence type="ECO:0000313" key="5">
    <source>
        <dbReference type="Proteomes" id="UP000255207"/>
    </source>
</evidence>
<dbReference type="CDD" id="cd05233">
    <property type="entry name" value="SDR_c"/>
    <property type="match status" value="1"/>
</dbReference>
<dbReference type="InterPro" id="IPR002347">
    <property type="entry name" value="SDR_fam"/>
</dbReference>
<dbReference type="PANTHER" id="PTHR24321:SF15">
    <property type="entry name" value="OXIDOREDUCTASE UCPA"/>
    <property type="match status" value="1"/>
</dbReference>
<dbReference type="InterPro" id="IPR036291">
    <property type="entry name" value="NAD(P)-bd_dom_sf"/>
</dbReference>
<keyword evidence="2" id="KW-0560">Oxidoreductase</keyword>
<proteinExistence type="inferred from homology"/>
<comment type="caution">
    <text evidence="4">The sequence shown here is derived from an EMBL/GenBank/DDBJ whole genome shotgun (WGS) entry which is preliminary data.</text>
</comment>
<accession>A0A370KY61</accession>
<dbReference type="Pfam" id="PF00106">
    <property type="entry name" value="adh_short"/>
    <property type="match status" value="1"/>
</dbReference>
<dbReference type="RefSeq" id="WP_114832453.1">
    <property type="nucleotide sequence ID" value="NZ_QQTO01000030.1"/>
</dbReference>
<evidence type="ECO:0000256" key="3">
    <source>
        <dbReference type="RuleBase" id="RU000363"/>
    </source>
</evidence>